<feature type="non-terminal residue" evidence="1">
    <location>
        <position position="54"/>
    </location>
</feature>
<comment type="caution">
    <text evidence="1">The sequence shown here is derived from an EMBL/GenBank/DDBJ whole genome shotgun (WGS) entry which is preliminary data.</text>
</comment>
<sequence length="54" mass="5994">PAVQFGFVSPTIQRNDITTPIKANSSNGTYTLEIDFTPKLPGHQKVCLQTFNKE</sequence>
<name>A0ABD3TJL7_SINWO</name>
<proteinExistence type="predicted"/>
<organism evidence="1 2">
    <name type="scientific">Sinanodonta woodiana</name>
    <name type="common">Chinese pond mussel</name>
    <name type="synonym">Anodonta woodiana</name>
    <dbReference type="NCBI Taxonomy" id="1069815"/>
    <lineage>
        <taxon>Eukaryota</taxon>
        <taxon>Metazoa</taxon>
        <taxon>Spiralia</taxon>
        <taxon>Lophotrochozoa</taxon>
        <taxon>Mollusca</taxon>
        <taxon>Bivalvia</taxon>
        <taxon>Autobranchia</taxon>
        <taxon>Heteroconchia</taxon>
        <taxon>Palaeoheterodonta</taxon>
        <taxon>Unionida</taxon>
        <taxon>Unionoidea</taxon>
        <taxon>Unionidae</taxon>
        <taxon>Unioninae</taxon>
        <taxon>Sinanodonta</taxon>
    </lineage>
</organism>
<feature type="non-terminal residue" evidence="1">
    <location>
        <position position="1"/>
    </location>
</feature>
<keyword evidence="2" id="KW-1185">Reference proteome</keyword>
<dbReference type="Proteomes" id="UP001634394">
    <property type="component" value="Unassembled WGS sequence"/>
</dbReference>
<gene>
    <name evidence="1" type="ORF">ACJMK2_021951</name>
</gene>
<dbReference type="EMBL" id="JBJQND010000018">
    <property type="protein sequence ID" value="KAL3836527.1"/>
    <property type="molecule type" value="Genomic_DNA"/>
</dbReference>
<accession>A0ABD3TJL7</accession>
<reference evidence="1 2" key="1">
    <citation type="submission" date="2024-11" db="EMBL/GenBank/DDBJ databases">
        <title>Chromosome-level genome assembly of the freshwater bivalve Anodonta woodiana.</title>
        <authorList>
            <person name="Chen X."/>
        </authorList>
    </citation>
    <scope>NUCLEOTIDE SEQUENCE [LARGE SCALE GENOMIC DNA]</scope>
    <source>
        <strain evidence="1">MN2024</strain>
        <tissue evidence="1">Gills</tissue>
    </source>
</reference>
<evidence type="ECO:0000313" key="1">
    <source>
        <dbReference type="EMBL" id="KAL3836527.1"/>
    </source>
</evidence>
<evidence type="ECO:0000313" key="2">
    <source>
        <dbReference type="Proteomes" id="UP001634394"/>
    </source>
</evidence>
<dbReference type="AlphaFoldDB" id="A0ABD3TJL7"/>
<protein>
    <submittedName>
        <fullName evidence="1">Uncharacterized protein</fullName>
    </submittedName>
</protein>